<name>A0ABN1TJQ5_9ACTN</name>
<dbReference type="Proteomes" id="UP001499987">
    <property type="component" value="Unassembled WGS sequence"/>
</dbReference>
<evidence type="ECO:0000313" key="2">
    <source>
        <dbReference type="Proteomes" id="UP001499987"/>
    </source>
</evidence>
<comment type="caution">
    <text evidence="1">The sequence shown here is derived from an EMBL/GenBank/DDBJ whole genome shotgun (WGS) entry which is preliminary data.</text>
</comment>
<gene>
    <name evidence="1" type="ORF">GCM10009663_38140</name>
</gene>
<sequence>MKITARIALGLAVVVGYVLGRLKKGRWALAVAGYLAGRRLDPRELVCEGLQKSGETLPQLAWLAGQRLSDESTC</sequence>
<dbReference type="RefSeq" id="WP_344624843.1">
    <property type="nucleotide sequence ID" value="NZ_BAAALD010000035.1"/>
</dbReference>
<protein>
    <submittedName>
        <fullName evidence="1">Uncharacterized protein</fullName>
    </submittedName>
</protein>
<dbReference type="EMBL" id="BAAALD010000035">
    <property type="protein sequence ID" value="GAA1090808.1"/>
    <property type="molecule type" value="Genomic_DNA"/>
</dbReference>
<reference evidence="1 2" key="1">
    <citation type="journal article" date="2019" name="Int. J. Syst. Evol. Microbiol.">
        <title>The Global Catalogue of Microorganisms (GCM) 10K type strain sequencing project: providing services to taxonomists for standard genome sequencing and annotation.</title>
        <authorList>
            <consortium name="The Broad Institute Genomics Platform"/>
            <consortium name="The Broad Institute Genome Sequencing Center for Infectious Disease"/>
            <person name="Wu L."/>
            <person name="Ma J."/>
        </authorList>
    </citation>
    <scope>NUCLEOTIDE SEQUENCE [LARGE SCALE GENOMIC DNA]</scope>
    <source>
        <strain evidence="1 2">JCM 13002</strain>
    </source>
</reference>
<organism evidence="1 2">
    <name type="scientific">Kitasatospora arboriphila</name>
    <dbReference type="NCBI Taxonomy" id="258052"/>
    <lineage>
        <taxon>Bacteria</taxon>
        <taxon>Bacillati</taxon>
        <taxon>Actinomycetota</taxon>
        <taxon>Actinomycetes</taxon>
        <taxon>Kitasatosporales</taxon>
        <taxon>Streptomycetaceae</taxon>
        <taxon>Kitasatospora</taxon>
    </lineage>
</organism>
<proteinExistence type="predicted"/>
<evidence type="ECO:0000313" key="1">
    <source>
        <dbReference type="EMBL" id="GAA1090808.1"/>
    </source>
</evidence>
<keyword evidence="2" id="KW-1185">Reference proteome</keyword>
<accession>A0ABN1TJQ5</accession>